<dbReference type="OrthoDB" id="10253954at2759"/>
<protein>
    <submittedName>
        <fullName evidence="3">Protein-tyrosine-phosphatase ptp1</fullName>
    </submittedName>
</protein>
<evidence type="ECO:0000259" key="2">
    <source>
        <dbReference type="PROSITE" id="PS50056"/>
    </source>
</evidence>
<dbReference type="InterPro" id="IPR000242">
    <property type="entry name" value="PTP_cat"/>
</dbReference>
<reference evidence="3" key="1">
    <citation type="submission" date="2020-07" db="EMBL/GenBank/DDBJ databases">
        <title>Ethylene signaling mediates host invasion by parasitic plants.</title>
        <authorList>
            <person name="Yoshida S."/>
        </authorList>
    </citation>
    <scope>NUCLEOTIDE SEQUENCE</scope>
    <source>
        <strain evidence="3">Okayama</strain>
    </source>
</reference>
<dbReference type="PANTHER" id="PTHR19134">
    <property type="entry name" value="RECEPTOR-TYPE TYROSINE-PROTEIN PHOSPHATASE"/>
    <property type="match status" value="1"/>
</dbReference>
<dbReference type="Gene3D" id="3.90.190.10">
    <property type="entry name" value="Protein tyrosine phosphatase superfamily"/>
    <property type="match status" value="1"/>
</dbReference>
<dbReference type="GO" id="GO:0004725">
    <property type="term" value="F:protein tyrosine phosphatase activity"/>
    <property type="evidence" value="ECO:0007669"/>
    <property type="project" value="InterPro"/>
</dbReference>
<dbReference type="Pfam" id="PF00102">
    <property type="entry name" value="Y_phosphatase"/>
    <property type="match status" value="1"/>
</dbReference>
<gene>
    <name evidence="3" type="ORF">PHJA_000725100</name>
</gene>
<name>A0A830BMJ6_9LAMI</name>
<dbReference type="InterPro" id="IPR000387">
    <property type="entry name" value="Tyr_Pase_dom"/>
</dbReference>
<dbReference type="PROSITE" id="PS50055">
    <property type="entry name" value="TYR_PHOSPHATASE_PTP"/>
    <property type="match status" value="1"/>
</dbReference>
<proteinExistence type="predicted"/>
<keyword evidence="4" id="KW-1185">Reference proteome</keyword>
<accession>A0A830BMJ6</accession>
<dbReference type="PROSITE" id="PS00383">
    <property type="entry name" value="TYR_PHOSPHATASE_1"/>
    <property type="match status" value="1"/>
</dbReference>
<comment type="caution">
    <text evidence="3">The sequence shown here is derived from an EMBL/GenBank/DDBJ whole genome shotgun (WGS) entry which is preliminary data.</text>
</comment>
<dbReference type="SUPFAM" id="SSF52799">
    <property type="entry name" value="(Phosphotyrosine protein) phosphatases II"/>
    <property type="match status" value="1"/>
</dbReference>
<evidence type="ECO:0000259" key="1">
    <source>
        <dbReference type="PROSITE" id="PS50055"/>
    </source>
</evidence>
<organism evidence="3 4">
    <name type="scientific">Phtheirospermum japonicum</name>
    <dbReference type="NCBI Taxonomy" id="374723"/>
    <lineage>
        <taxon>Eukaryota</taxon>
        <taxon>Viridiplantae</taxon>
        <taxon>Streptophyta</taxon>
        <taxon>Embryophyta</taxon>
        <taxon>Tracheophyta</taxon>
        <taxon>Spermatophyta</taxon>
        <taxon>Magnoliopsida</taxon>
        <taxon>eudicotyledons</taxon>
        <taxon>Gunneridae</taxon>
        <taxon>Pentapetalae</taxon>
        <taxon>asterids</taxon>
        <taxon>lamiids</taxon>
        <taxon>Lamiales</taxon>
        <taxon>Orobanchaceae</taxon>
        <taxon>Orobanchaceae incertae sedis</taxon>
        <taxon>Phtheirospermum</taxon>
    </lineage>
</organism>
<evidence type="ECO:0000313" key="3">
    <source>
        <dbReference type="EMBL" id="GFP85814.1"/>
    </source>
</evidence>
<feature type="domain" description="Tyrosine-protein phosphatase" evidence="1">
    <location>
        <begin position="1"/>
        <end position="116"/>
    </location>
</feature>
<dbReference type="PRINTS" id="PR00700">
    <property type="entry name" value="PRTYPHPHTASE"/>
</dbReference>
<dbReference type="InterPro" id="IPR029021">
    <property type="entry name" value="Prot-tyrosine_phosphatase-like"/>
</dbReference>
<dbReference type="EMBL" id="BMAC01000113">
    <property type="protein sequence ID" value="GFP85814.1"/>
    <property type="molecule type" value="Genomic_DNA"/>
</dbReference>
<dbReference type="InterPro" id="IPR003595">
    <property type="entry name" value="Tyr_Pase_cat"/>
</dbReference>
<evidence type="ECO:0000313" key="4">
    <source>
        <dbReference type="Proteomes" id="UP000653305"/>
    </source>
</evidence>
<feature type="domain" description="Tyrosine specific protein phosphatases" evidence="2">
    <location>
        <begin position="37"/>
        <end position="109"/>
    </location>
</feature>
<dbReference type="SMART" id="SM00404">
    <property type="entry name" value="PTPc_motif"/>
    <property type="match status" value="1"/>
</dbReference>
<dbReference type="InterPro" id="IPR016130">
    <property type="entry name" value="Tyr_Pase_AS"/>
</dbReference>
<sequence length="130" mass="14571">MLEVKHKESEDAPLSVLHVQYPEWPDHGVPNDTLAVREIFKRISNIPHSLGPVVVHCSAGIGRTGTYCDVHNTIQRVLMGDMTALDLLNTITVLRSQRLEMVQTLYIFIYDAIIDELENLISDGNTDSSL</sequence>
<dbReference type="InterPro" id="IPR050348">
    <property type="entry name" value="Protein-Tyr_Phosphatase"/>
</dbReference>
<dbReference type="AlphaFoldDB" id="A0A830BMJ6"/>
<dbReference type="PROSITE" id="PS50056">
    <property type="entry name" value="TYR_PHOSPHATASE_2"/>
    <property type="match status" value="1"/>
</dbReference>
<dbReference type="Proteomes" id="UP000653305">
    <property type="component" value="Unassembled WGS sequence"/>
</dbReference>
<dbReference type="PANTHER" id="PTHR19134:SF449">
    <property type="entry name" value="TYROSINE-PROTEIN PHOSPHATASE 1"/>
    <property type="match status" value="1"/>
</dbReference>